<proteinExistence type="predicted"/>
<name>A0A232LQ51_9EURO</name>
<protein>
    <recommendedName>
        <fullName evidence="4">CipC-like antibiotic response protein</fullName>
    </recommendedName>
</protein>
<gene>
    <name evidence="2" type="ORF">Egran_05932</name>
</gene>
<dbReference type="Proteomes" id="UP000243515">
    <property type="component" value="Unassembled WGS sequence"/>
</dbReference>
<evidence type="ECO:0000313" key="2">
    <source>
        <dbReference type="EMBL" id="OXV06300.1"/>
    </source>
</evidence>
<dbReference type="Pfam" id="PF12585">
    <property type="entry name" value="DUF3759"/>
    <property type="match status" value="1"/>
</dbReference>
<feature type="region of interest" description="Disordered" evidence="1">
    <location>
        <begin position="1"/>
        <end position="23"/>
    </location>
</feature>
<evidence type="ECO:0000313" key="3">
    <source>
        <dbReference type="Proteomes" id="UP000243515"/>
    </source>
</evidence>
<dbReference type="PANTHER" id="PTHR37450">
    <property type="entry name" value="CIPC PROTEIN"/>
    <property type="match status" value="1"/>
</dbReference>
<reference evidence="2 3" key="1">
    <citation type="journal article" date="2015" name="Environ. Microbiol.">
        <title>Metagenome sequence of Elaphomyces granulatus from sporocarp tissue reveals Ascomycota ectomycorrhizal fingerprints of genome expansion and a Proteobacteria-rich microbiome.</title>
        <authorList>
            <person name="Quandt C.A."/>
            <person name="Kohler A."/>
            <person name="Hesse C.N."/>
            <person name="Sharpton T.J."/>
            <person name="Martin F."/>
            <person name="Spatafora J.W."/>
        </authorList>
    </citation>
    <scope>NUCLEOTIDE SEQUENCE [LARGE SCALE GENOMIC DNA]</scope>
    <source>
        <strain evidence="2 3">OSC145934</strain>
    </source>
</reference>
<organism evidence="2 3">
    <name type="scientific">Elaphomyces granulatus</name>
    <dbReference type="NCBI Taxonomy" id="519963"/>
    <lineage>
        <taxon>Eukaryota</taxon>
        <taxon>Fungi</taxon>
        <taxon>Dikarya</taxon>
        <taxon>Ascomycota</taxon>
        <taxon>Pezizomycotina</taxon>
        <taxon>Eurotiomycetes</taxon>
        <taxon>Eurotiomycetidae</taxon>
        <taxon>Eurotiales</taxon>
        <taxon>Elaphomycetaceae</taxon>
        <taxon>Elaphomyces</taxon>
    </lineage>
</organism>
<dbReference type="EMBL" id="NPHW01005898">
    <property type="protein sequence ID" value="OXV06300.1"/>
    <property type="molecule type" value="Genomic_DNA"/>
</dbReference>
<keyword evidence="3" id="KW-1185">Reference proteome</keyword>
<evidence type="ECO:0008006" key="4">
    <source>
        <dbReference type="Google" id="ProtNLM"/>
    </source>
</evidence>
<dbReference type="AlphaFoldDB" id="A0A232LQ51"/>
<accession>A0A232LQ51</accession>
<evidence type="ECO:0000256" key="1">
    <source>
        <dbReference type="SAM" id="MobiDB-lite"/>
    </source>
</evidence>
<dbReference type="InterPro" id="IPR022234">
    <property type="entry name" value="DUF3759"/>
</dbReference>
<dbReference type="PANTHER" id="PTHR37450:SF1">
    <property type="entry name" value="CIPC PROTEIN"/>
    <property type="match status" value="1"/>
</dbReference>
<comment type="caution">
    <text evidence="2">The sequence shown here is derived from an EMBL/GenBank/DDBJ whole genome shotgun (WGS) entry which is preliminary data.</text>
</comment>
<dbReference type="OrthoDB" id="9895617at2759"/>
<sequence>MGWWDDNQDNHNQVYNDEPRHHEGKFSHEVIGGAVGFEAMKAYEDHERREGKPVSHAFAKEVLAGLATAGVDKLVESKGMDWVDAEKAKHHAKQNAERMYDERYQSNDY</sequence>